<dbReference type="Gene3D" id="3.30.70.1170">
    <property type="entry name" value="Sun protein, domain 3"/>
    <property type="match status" value="1"/>
</dbReference>
<evidence type="ECO:0000259" key="12">
    <source>
        <dbReference type="PROSITE" id="PS51686"/>
    </source>
</evidence>
<dbReference type="OrthoDB" id="427002at2759"/>
<dbReference type="GO" id="GO:0009383">
    <property type="term" value="F:rRNA (cytosine-C5-)-methyltransferase activity"/>
    <property type="evidence" value="ECO:0007669"/>
    <property type="project" value="EnsemblFungi"/>
</dbReference>
<feature type="region of interest" description="Disordered" evidence="11">
    <location>
        <begin position="1"/>
        <end position="156"/>
    </location>
</feature>
<feature type="binding site" evidence="10">
    <location>
        <begin position="382"/>
        <end position="388"/>
    </location>
    <ligand>
        <name>S-adenosyl-L-methionine</name>
        <dbReference type="ChEBI" id="CHEBI:59789"/>
    </ligand>
</feature>
<dbReference type="InterPro" id="IPR049560">
    <property type="entry name" value="MeTrfase_RsmB-F_NOP2_cat"/>
</dbReference>
<evidence type="ECO:0000313" key="14">
    <source>
        <dbReference type="Proteomes" id="UP000014074"/>
    </source>
</evidence>
<dbReference type="PRINTS" id="PR02008">
    <property type="entry name" value="RCMTFAMILY"/>
</dbReference>
<dbReference type="Pfam" id="PF01189">
    <property type="entry name" value="Methyltr_RsmB-F"/>
    <property type="match status" value="1"/>
</dbReference>
<evidence type="ECO:0000256" key="1">
    <source>
        <dbReference type="ARBA" id="ARBA00004604"/>
    </source>
</evidence>
<feature type="compositionally biased region" description="Acidic residues" evidence="11">
    <location>
        <begin position="147"/>
        <end position="156"/>
    </location>
</feature>
<dbReference type="GO" id="GO:0030687">
    <property type="term" value="C:preribosome, large subunit precursor"/>
    <property type="evidence" value="ECO:0007669"/>
    <property type="project" value="EnsemblFungi"/>
</dbReference>
<dbReference type="InterPro" id="IPR023273">
    <property type="entry name" value="RCMT_NOP2"/>
</dbReference>
<evidence type="ECO:0000256" key="10">
    <source>
        <dbReference type="PROSITE-ProRule" id="PRU01023"/>
    </source>
</evidence>
<dbReference type="InterPro" id="IPR023267">
    <property type="entry name" value="RCMT"/>
</dbReference>
<comment type="subcellular location">
    <subcellularLocation>
        <location evidence="1">Nucleus</location>
        <location evidence="1">Nucleolus</location>
    </subcellularLocation>
</comment>
<reference evidence="14" key="1">
    <citation type="journal article" date="2013" name="Genome Announc.">
        <title>Draft genome sequence of the ascomycete Phaeoacremonium aleophilum strain UCR-PA7, a causal agent of the esca disease complex in grapevines.</title>
        <authorList>
            <person name="Blanco-Ulate B."/>
            <person name="Rolshausen P."/>
            <person name="Cantu D."/>
        </authorList>
    </citation>
    <scope>NUCLEOTIDE SEQUENCE [LARGE SCALE GENOMIC DNA]</scope>
    <source>
        <strain evidence="14">UCR-PA7</strain>
    </source>
</reference>
<evidence type="ECO:0000256" key="9">
    <source>
        <dbReference type="ARBA" id="ARBA00082314"/>
    </source>
</evidence>
<evidence type="ECO:0000256" key="8">
    <source>
        <dbReference type="ARBA" id="ARBA00023242"/>
    </source>
</evidence>
<dbReference type="eggNOG" id="KOG1122">
    <property type="taxonomic scope" value="Eukaryota"/>
</dbReference>
<feature type="compositionally biased region" description="Low complexity" evidence="11">
    <location>
        <begin position="52"/>
        <end position="62"/>
    </location>
</feature>
<dbReference type="Gene3D" id="3.40.50.150">
    <property type="entry name" value="Vaccinia Virus protein VP39"/>
    <property type="match status" value="1"/>
</dbReference>
<proteinExistence type="inferred from homology"/>
<dbReference type="InterPro" id="IPR011023">
    <property type="entry name" value="Nop2p"/>
</dbReference>
<dbReference type="GeneID" id="19322052"/>
<dbReference type="CDD" id="cd02440">
    <property type="entry name" value="AdoMet_MTases"/>
    <property type="match status" value="1"/>
</dbReference>
<keyword evidence="3" id="KW-0690">Ribosome biogenesis</keyword>
<dbReference type="GO" id="GO:0070475">
    <property type="term" value="P:rRNA base methylation"/>
    <property type="evidence" value="ECO:0007669"/>
    <property type="project" value="EnsemblFungi"/>
</dbReference>
<feature type="domain" description="SAM-dependent MTase RsmB/NOP-type" evidence="12">
    <location>
        <begin position="290"/>
        <end position="578"/>
    </location>
</feature>
<dbReference type="PANTHER" id="PTHR22807">
    <property type="entry name" value="NOP2 YEAST -RELATED NOL1/NOP2/FMU SUN DOMAIN-CONTAINING"/>
    <property type="match status" value="1"/>
</dbReference>
<evidence type="ECO:0000256" key="5">
    <source>
        <dbReference type="ARBA" id="ARBA00022679"/>
    </source>
</evidence>
<dbReference type="GO" id="GO:0005730">
    <property type="term" value="C:nucleolus"/>
    <property type="evidence" value="ECO:0007669"/>
    <property type="project" value="UniProtKB-SubCell"/>
</dbReference>
<comment type="similarity">
    <text evidence="2 10">Belongs to the class I-like SAM-binding methyltransferase superfamily. RsmB/NOP family.</text>
</comment>
<keyword evidence="7 10" id="KW-0694">RNA-binding</keyword>
<dbReference type="PANTHER" id="PTHR22807:SF30">
    <property type="entry name" value="28S RRNA (CYTOSINE(4447)-C(5))-METHYLTRANSFERASE-RELATED"/>
    <property type="match status" value="1"/>
</dbReference>
<keyword evidence="4 10" id="KW-0489">Methyltransferase</keyword>
<feature type="active site" description="Nucleophile" evidence="10">
    <location>
        <position position="507"/>
    </location>
</feature>
<dbReference type="PROSITE" id="PS51686">
    <property type="entry name" value="SAM_MT_RSMB_NOP"/>
    <property type="match status" value="1"/>
</dbReference>
<dbReference type="InterPro" id="IPR018314">
    <property type="entry name" value="RsmB/NOL1/NOP2-like_CS"/>
</dbReference>
<dbReference type="FunFam" id="3.30.70.1170:FF:000001">
    <property type="entry name" value="Ribosomal RNA methyltransferase Nop2"/>
    <property type="match status" value="1"/>
</dbReference>
<keyword evidence="8" id="KW-0539">Nucleus</keyword>
<dbReference type="NCBIfam" id="TIGR00446">
    <property type="entry name" value="nop2p"/>
    <property type="match status" value="1"/>
</dbReference>
<name>R8BY75_PHAM7</name>
<dbReference type="GO" id="GO:0000463">
    <property type="term" value="P:maturation of LSU-rRNA from tricistronic rRNA transcript (SSU-rRNA, 5.8S rRNA, LSU-rRNA)"/>
    <property type="evidence" value="ECO:0007669"/>
    <property type="project" value="EnsemblFungi"/>
</dbReference>
<dbReference type="RefSeq" id="XP_007910975.1">
    <property type="nucleotide sequence ID" value="XM_007912784.1"/>
</dbReference>
<dbReference type="AlphaFoldDB" id="R8BY75"/>
<dbReference type="GO" id="GO:1902626">
    <property type="term" value="P:assembly of large subunit precursor of preribosome"/>
    <property type="evidence" value="ECO:0007669"/>
    <property type="project" value="EnsemblFungi"/>
</dbReference>
<keyword evidence="14" id="KW-1185">Reference proteome</keyword>
<protein>
    <recommendedName>
        <fullName evidence="9">Nucleolar protein 2</fullName>
    </recommendedName>
</protein>
<feature type="region of interest" description="Disordered" evidence="11">
    <location>
        <begin position="192"/>
        <end position="212"/>
    </location>
</feature>
<dbReference type="HOGENOM" id="CLU_005316_3_2_1"/>
<evidence type="ECO:0000256" key="4">
    <source>
        <dbReference type="ARBA" id="ARBA00022603"/>
    </source>
</evidence>
<feature type="region of interest" description="Disordered" evidence="11">
    <location>
        <begin position="609"/>
        <end position="667"/>
    </location>
</feature>
<feature type="binding site" evidence="10">
    <location>
        <position position="450"/>
    </location>
    <ligand>
        <name>S-adenosyl-L-methionine</name>
        <dbReference type="ChEBI" id="CHEBI:59789"/>
    </ligand>
</feature>
<feature type="compositionally biased region" description="Acidic residues" evidence="11">
    <location>
        <begin position="617"/>
        <end position="635"/>
    </location>
</feature>
<evidence type="ECO:0000256" key="11">
    <source>
        <dbReference type="SAM" id="MobiDB-lite"/>
    </source>
</evidence>
<dbReference type="InterPro" id="IPR001678">
    <property type="entry name" value="MeTrfase_RsmB-F_NOP2_dom"/>
</dbReference>
<evidence type="ECO:0000256" key="6">
    <source>
        <dbReference type="ARBA" id="ARBA00022691"/>
    </source>
</evidence>
<organism evidence="13 14">
    <name type="scientific">Phaeoacremonium minimum (strain UCR-PA7)</name>
    <name type="common">Esca disease fungus</name>
    <name type="synonym">Togninia minima</name>
    <dbReference type="NCBI Taxonomy" id="1286976"/>
    <lineage>
        <taxon>Eukaryota</taxon>
        <taxon>Fungi</taxon>
        <taxon>Dikarya</taxon>
        <taxon>Ascomycota</taxon>
        <taxon>Pezizomycotina</taxon>
        <taxon>Sordariomycetes</taxon>
        <taxon>Sordariomycetidae</taxon>
        <taxon>Togniniales</taxon>
        <taxon>Togniniaceae</taxon>
        <taxon>Phaeoacremonium</taxon>
    </lineage>
</organism>
<dbReference type="InterPro" id="IPR029063">
    <property type="entry name" value="SAM-dependent_MTases_sf"/>
</dbReference>
<feature type="compositionally biased region" description="Acidic residues" evidence="11">
    <location>
        <begin position="106"/>
        <end position="122"/>
    </location>
</feature>
<accession>R8BY75</accession>
<evidence type="ECO:0000256" key="2">
    <source>
        <dbReference type="ARBA" id="ARBA00007494"/>
    </source>
</evidence>
<dbReference type="PRINTS" id="PR02012">
    <property type="entry name" value="RCMTNOP2"/>
</dbReference>
<evidence type="ECO:0000313" key="13">
    <source>
        <dbReference type="EMBL" id="EOO04285.1"/>
    </source>
</evidence>
<dbReference type="EMBL" id="KB932781">
    <property type="protein sequence ID" value="EOO04285.1"/>
    <property type="molecule type" value="Genomic_DNA"/>
</dbReference>
<dbReference type="GO" id="GO:0003723">
    <property type="term" value="F:RNA binding"/>
    <property type="evidence" value="ECO:0007669"/>
    <property type="project" value="UniProtKB-UniRule"/>
</dbReference>
<dbReference type="KEGG" id="tmn:UCRPA7_186"/>
<evidence type="ECO:0000256" key="3">
    <source>
        <dbReference type="ARBA" id="ARBA00022517"/>
    </source>
</evidence>
<evidence type="ECO:0000256" key="7">
    <source>
        <dbReference type="ARBA" id="ARBA00022884"/>
    </source>
</evidence>
<gene>
    <name evidence="13" type="ORF">UCRPA7_186</name>
</gene>
<feature type="binding site" evidence="10">
    <location>
        <position position="406"/>
    </location>
    <ligand>
        <name>S-adenosyl-L-methionine</name>
        <dbReference type="ChEBI" id="CHEBI:59789"/>
    </ligand>
</feature>
<dbReference type="Proteomes" id="UP000014074">
    <property type="component" value="Unassembled WGS sequence"/>
</dbReference>
<sequence>MKKQGPPEPLSEEHFANLKRKKGLPVDNTSEELPAKKRRTAKKPEPVKAKGKTAATAKKPAAQQTNGTKTSKASATNGKKSKARVPEPESASDDELDVDAFSGSDLDAEGLSDLEDGDEMQLGDDFLGSDSSVYDSDAEQQKQEFVFSEDEDDSDLEEKLTAANIEGLSRKLDMQLAQEAAEAQAELEETALQTNIDGDKPHVLDDDEEDGDELAKKTKSLLAPDLQLLRNRITETVRVLDDFGKLAEEGRSRAEYTAQLLKDICTYYGYSEYLAEKLYNLFSPKEAFAFFEANESARPVVIRTNTLRTNRRDLAGALINRGVTLEPVGKWSKVGLQIFESNVPLGATPEYLAGHYILQAASSFLPVMALAPQEHERVLDMAAAPGGKTTHMAALMRNTGCIFANDPSKQRAKGLIGNIHRLGARNVIVANYDAREFPRVIGGFDRVLLDAPCSGTGVIAKDASVKTNKTERDFMVLPHTQKQLLLAAIDSVNHASKTGGYLVYSTCSVTVEENEQVVAYALSRRPNVKLVETGLPFGKEGFTSYMGKKFDASLKLTRRYYPHTYNVDGFFVAKFQKTGPTPANAVLADKRAAPSNGVGKVAAADEVIDKTPIAGDAETDEKDDFGGFDDDEDEKYIERAKRNAMRRRGLDPRALKKNGQKGSEKAN</sequence>
<keyword evidence="6 10" id="KW-0949">S-adenosyl-L-methionine</keyword>
<dbReference type="PROSITE" id="PS01153">
    <property type="entry name" value="NOL1_NOP2_SUN"/>
    <property type="match status" value="1"/>
</dbReference>
<keyword evidence="5 10" id="KW-0808">Transferase</keyword>
<feature type="binding site" evidence="10">
    <location>
        <position position="433"/>
    </location>
    <ligand>
        <name>S-adenosyl-L-methionine</name>
        <dbReference type="ChEBI" id="CHEBI:59789"/>
    </ligand>
</feature>
<feature type="compositionally biased region" description="Polar residues" evidence="11">
    <location>
        <begin position="63"/>
        <end position="78"/>
    </location>
</feature>
<dbReference type="SUPFAM" id="SSF53335">
    <property type="entry name" value="S-adenosyl-L-methionine-dependent methyltransferases"/>
    <property type="match status" value="1"/>
</dbReference>